<proteinExistence type="predicted"/>
<dbReference type="EMBL" id="VSWD01000007">
    <property type="protein sequence ID" value="KAK3097669.1"/>
    <property type="molecule type" value="Genomic_DNA"/>
</dbReference>
<name>A0AA88YIM7_PINIB</name>
<accession>A0AA88YIM7</accession>
<evidence type="ECO:0000313" key="2">
    <source>
        <dbReference type="Proteomes" id="UP001186944"/>
    </source>
</evidence>
<sequence>MAKNRAAIYIHGNMFEEFVLKAAKGERSNVFVIKDESVKTVWSRIKERKKQFKEIHNENMTQDYEDAMTLAGIRAWETLSSLARSRNCSNHECEVKFEEVVQNKTASKLKEYLRADFVARTKTTVFLVDLKFSSMETSAFEEQYLVNGILQVLIYSLVMDIEPGDLSLGVLVYYGREGMVVLYTTDIRNDQESMEILRQCMNITCLKRNSSTTQKA</sequence>
<gene>
    <name evidence="1" type="ORF">FSP39_011935</name>
</gene>
<dbReference type="AlphaFoldDB" id="A0AA88YIM7"/>
<protein>
    <submittedName>
        <fullName evidence="1">Uncharacterized protein</fullName>
    </submittedName>
</protein>
<comment type="caution">
    <text evidence="1">The sequence shown here is derived from an EMBL/GenBank/DDBJ whole genome shotgun (WGS) entry which is preliminary data.</text>
</comment>
<keyword evidence="2" id="KW-1185">Reference proteome</keyword>
<evidence type="ECO:0000313" key="1">
    <source>
        <dbReference type="EMBL" id="KAK3097669.1"/>
    </source>
</evidence>
<organism evidence="1 2">
    <name type="scientific">Pinctada imbricata</name>
    <name type="common">Atlantic pearl-oyster</name>
    <name type="synonym">Pinctada martensii</name>
    <dbReference type="NCBI Taxonomy" id="66713"/>
    <lineage>
        <taxon>Eukaryota</taxon>
        <taxon>Metazoa</taxon>
        <taxon>Spiralia</taxon>
        <taxon>Lophotrochozoa</taxon>
        <taxon>Mollusca</taxon>
        <taxon>Bivalvia</taxon>
        <taxon>Autobranchia</taxon>
        <taxon>Pteriomorphia</taxon>
        <taxon>Pterioida</taxon>
        <taxon>Pterioidea</taxon>
        <taxon>Pteriidae</taxon>
        <taxon>Pinctada</taxon>
    </lineage>
</organism>
<dbReference type="Proteomes" id="UP001186944">
    <property type="component" value="Unassembled WGS sequence"/>
</dbReference>
<reference evidence="1" key="1">
    <citation type="submission" date="2019-08" db="EMBL/GenBank/DDBJ databases">
        <title>The improved chromosome-level genome for the pearl oyster Pinctada fucata martensii using PacBio sequencing and Hi-C.</title>
        <authorList>
            <person name="Zheng Z."/>
        </authorList>
    </citation>
    <scope>NUCLEOTIDE SEQUENCE</scope>
    <source>
        <strain evidence="1">ZZ-2019</strain>
        <tissue evidence="1">Adductor muscle</tissue>
    </source>
</reference>